<reference evidence="2" key="1">
    <citation type="journal article" date="2022" name="Int. J. Mol. Sci.">
        <title>Draft Genome of Tanacetum Coccineum: Genomic Comparison of Closely Related Tanacetum-Family Plants.</title>
        <authorList>
            <person name="Yamashiro T."/>
            <person name="Shiraishi A."/>
            <person name="Nakayama K."/>
            <person name="Satake H."/>
        </authorList>
    </citation>
    <scope>NUCLEOTIDE SEQUENCE</scope>
</reference>
<comment type="caution">
    <text evidence="2">The sequence shown here is derived from an EMBL/GenBank/DDBJ whole genome shotgun (WGS) entry which is preliminary data.</text>
</comment>
<keyword evidence="3" id="KW-1185">Reference proteome</keyword>
<evidence type="ECO:0000256" key="1">
    <source>
        <dbReference type="SAM" id="MobiDB-lite"/>
    </source>
</evidence>
<proteinExistence type="predicted"/>
<dbReference type="Proteomes" id="UP001151760">
    <property type="component" value="Unassembled WGS sequence"/>
</dbReference>
<evidence type="ECO:0000313" key="3">
    <source>
        <dbReference type="Proteomes" id="UP001151760"/>
    </source>
</evidence>
<sequence>MKINTPYPEDSIRRIQRTQYAVFKIWNQYNILEDIKRGPYSKKSPIRHIQYMDTPCDMPRTFIPLRSILRVLQIGIKSQGYREPDTVMLDSEDSTVTYTAVSSPFKDGSDIGSPGVDGPPIMPEDP</sequence>
<feature type="region of interest" description="Disordered" evidence="1">
    <location>
        <begin position="102"/>
        <end position="126"/>
    </location>
</feature>
<gene>
    <name evidence="2" type="ORF">Tco_0772574</name>
</gene>
<name>A0ABQ4ZI95_9ASTR</name>
<protein>
    <submittedName>
        <fullName evidence="2">Uncharacterized protein</fullName>
    </submittedName>
</protein>
<organism evidence="2 3">
    <name type="scientific">Tanacetum coccineum</name>
    <dbReference type="NCBI Taxonomy" id="301880"/>
    <lineage>
        <taxon>Eukaryota</taxon>
        <taxon>Viridiplantae</taxon>
        <taxon>Streptophyta</taxon>
        <taxon>Embryophyta</taxon>
        <taxon>Tracheophyta</taxon>
        <taxon>Spermatophyta</taxon>
        <taxon>Magnoliopsida</taxon>
        <taxon>eudicotyledons</taxon>
        <taxon>Gunneridae</taxon>
        <taxon>Pentapetalae</taxon>
        <taxon>asterids</taxon>
        <taxon>campanulids</taxon>
        <taxon>Asterales</taxon>
        <taxon>Asteraceae</taxon>
        <taxon>Asteroideae</taxon>
        <taxon>Anthemideae</taxon>
        <taxon>Anthemidinae</taxon>
        <taxon>Tanacetum</taxon>
    </lineage>
</organism>
<dbReference type="EMBL" id="BQNB010011389">
    <property type="protein sequence ID" value="GJS89938.1"/>
    <property type="molecule type" value="Genomic_DNA"/>
</dbReference>
<evidence type="ECO:0000313" key="2">
    <source>
        <dbReference type="EMBL" id="GJS89938.1"/>
    </source>
</evidence>
<accession>A0ABQ4ZI95</accession>
<reference evidence="2" key="2">
    <citation type="submission" date="2022-01" db="EMBL/GenBank/DDBJ databases">
        <authorList>
            <person name="Yamashiro T."/>
            <person name="Shiraishi A."/>
            <person name="Satake H."/>
            <person name="Nakayama K."/>
        </authorList>
    </citation>
    <scope>NUCLEOTIDE SEQUENCE</scope>
</reference>